<evidence type="ECO:0000313" key="2">
    <source>
        <dbReference type="Proteomes" id="UP001204376"/>
    </source>
</evidence>
<dbReference type="EMBL" id="JANHOH010000001">
    <property type="protein sequence ID" value="MCQ6958297.1"/>
    <property type="molecule type" value="Genomic_DNA"/>
</dbReference>
<accession>A0ABT1T1A3</accession>
<organism evidence="1 2">
    <name type="scientific">Mucilaginibacter aquariorum</name>
    <dbReference type="NCBI Taxonomy" id="2967225"/>
    <lineage>
        <taxon>Bacteria</taxon>
        <taxon>Pseudomonadati</taxon>
        <taxon>Bacteroidota</taxon>
        <taxon>Sphingobacteriia</taxon>
        <taxon>Sphingobacteriales</taxon>
        <taxon>Sphingobacteriaceae</taxon>
        <taxon>Mucilaginibacter</taxon>
    </lineage>
</organism>
<gene>
    <name evidence="1" type="ORF">NPE20_10025</name>
</gene>
<dbReference type="RefSeq" id="WP_256538474.1">
    <property type="nucleotide sequence ID" value="NZ_JANHOH010000001.1"/>
</dbReference>
<comment type="caution">
    <text evidence="1">The sequence shown here is derived from an EMBL/GenBank/DDBJ whole genome shotgun (WGS) entry which is preliminary data.</text>
</comment>
<dbReference type="Proteomes" id="UP001204376">
    <property type="component" value="Unassembled WGS sequence"/>
</dbReference>
<keyword evidence="2" id="KW-1185">Reference proteome</keyword>
<evidence type="ECO:0000313" key="1">
    <source>
        <dbReference type="EMBL" id="MCQ6958297.1"/>
    </source>
</evidence>
<name>A0ABT1T1A3_9SPHI</name>
<proteinExistence type="predicted"/>
<sequence length="89" mass="10284">MKSQLFPEITKTAKTNEGRWVRIFPNDGEGYHLYDALEEKWIGRILVDANDDWIYDGDALAVTEQEEIAGVITGNRKEMEELLRIVNSR</sequence>
<reference evidence="1 2" key="1">
    <citation type="submission" date="2022-07" db="EMBL/GenBank/DDBJ databases">
        <title>Mucilaginibacter sp. JC4.</title>
        <authorList>
            <person name="Le V."/>
            <person name="Ko S.-R."/>
            <person name="Ahn C.-Y."/>
            <person name="Oh H.-M."/>
        </authorList>
    </citation>
    <scope>NUCLEOTIDE SEQUENCE [LARGE SCALE GENOMIC DNA]</scope>
    <source>
        <strain evidence="1 2">JC4</strain>
    </source>
</reference>
<protein>
    <submittedName>
        <fullName evidence="1">Uncharacterized protein</fullName>
    </submittedName>
</protein>